<feature type="transmembrane region" description="Helical" evidence="2">
    <location>
        <begin position="219"/>
        <end position="238"/>
    </location>
</feature>
<organism evidence="3 4">
    <name type="scientific">Naganishia liquefaciens</name>
    <dbReference type="NCBI Taxonomy" id="104408"/>
    <lineage>
        <taxon>Eukaryota</taxon>
        <taxon>Fungi</taxon>
        <taxon>Dikarya</taxon>
        <taxon>Basidiomycota</taxon>
        <taxon>Agaricomycotina</taxon>
        <taxon>Tremellomycetes</taxon>
        <taxon>Filobasidiales</taxon>
        <taxon>Filobasidiaceae</taxon>
        <taxon>Naganishia</taxon>
    </lineage>
</organism>
<feature type="compositionally biased region" description="Low complexity" evidence="1">
    <location>
        <begin position="378"/>
        <end position="396"/>
    </location>
</feature>
<accession>A0A8H3YJV6</accession>
<feature type="transmembrane region" description="Helical" evidence="2">
    <location>
        <begin position="139"/>
        <end position="158"/>
    </location>
</feature>
<proteinExistence type="predicted"/>
<keyword evidence="2" id="KW-0472">Membrane</keyword>
<feature type="transmembrane region" description="Helical" evidence="2">
    <location>
        <begin position="244"/>
        <end position="266"/>
    </location>
</feature>
<gene>
    <name evidence="3" type="ORF">NliqN6_6323</name>
</gene>
<evidence type="ECO:0000256" key="2">
    <source>
        <dbReference type="SAM" id="Phobius"/>
    </source>
</evidence>
<dbReference type="PANTHER" id="PTHR38848:SF3">
    <property type="entry name" value="G-PROTEIN COUPLED RECEPTORS FAMILY 3 PROFILE DOMAIN-CONTAINING PROTEIN"/>
    <property type="match status" value="1"/>
</dbReference>
<sequence>MSGQFTDHPDRLSTVVFPHQTAQAVCFAIFLLAFATISGMITRRTLALNFFSWKSWRKLSITKILSIWIFLDSWLFLVFAGMLLFGIGTSTNATSCLSGVIACITFYFISKILISFFLLERVHIVNNQDGTRRLGSRAYKICLAAISLYVGYLILAAFGRVAELDDMRSCHIGLKLWVTIPMIVYDVALNLLLTLCFLYPIRRETTYNFRLRKMAFRTVMASFASFGSSTINIALVAAWRGHQQGWFCLLACSLDVLVNAIAIYWVTKPGEWHHNAEGFNTSEEIDLTRHTLNAHRTDHVQEKHASTLPCQSAEIPPGSSIRDKDAYLKPQPNVYYPFGIQFYEPSPPILEYQTQSLPAPVVPERILLPAKRRDSDILPLPRRSSSDPSSALNSFSTSHALPQDRRSSAQREDGEIGFMAFLDEEAVRLPRGPVEARRNSQEEEEGRFQRAFFDLVLGKRKPSSIVPA</sequence>
<feature type="region of interest" description="Disordered" evidence="1">
    <location>
        <begin position="377"/>
        <end position="413"/>
    </location>
</feature>
<dbReference type="Proteomes" id="UP000620104">
    <property type="component" value="Unassembled WGS sequence"/>
</dbReference>
<name>A0A8H3YJV6_9TREE</name>
<keyword evidence="2" id="KW-1133">Transmembrane helix</keyword>
<feature type="compositionally biased region" description="Basic and acidic residues" evidence="1">
    <location>
        <begin position="402"/>
        <end position="413"/>
    </location>
</feature>
<dbReference type="OrthoDB" id="2590834at2759"/>
<comment type="caution">
    <text evidence="3">The sequence shown here is derived from an EMBL/GenBank/DDBJ whole genome shotgun (WGS) entry which is preliminary data.</text>
</comment>
<keyword evidence="4" id="KW-1185">Reference proteome</keyword>
<feature type="transmembrane region" description="Helical" evidence="2">
    <location>
        <begin position="64"/>
        <end position="87"/>
    </location>
</feature>
<reference evidence="3" key="1">
    <citation type="submission" date="2020-07" db="EMBL/GenBank/DDBJ databases">
        <title>Draft Genome Sequence of a Deep-Sea Yeast, Naganishia (Cryptococcus) liquefaciens strain N6.</title>
        <authorList>
            <person name="Han Y.W."/>
            <person name="Kajitani R."/>
            <person name="Morimoto H."/>
            <person name="Parhat M."/>
            <person name="Tsubouchi H."/>
            <person name="Bakenova O."/>
            <person name="Ogata M."/>
            <person name="Argunhan B."/>
            <person name="Aoki R."/>
            <person name="Kajiwara S."/>
            <person name="Itoh T."/>
            <person name="Iwasaki H."/>
        </authorList>
    </citation>
    <scope>NUCLEOTIDE SEQUENCE</scope>
    <source>
        <strain evidence="3">N6</strain>
    </source>
</reference>
<dbReference type="EMBL" id="BLZA01000053">
    <property type="protein sequence ID" value="GHJ89921.1"/>
    <property type="molecule type" value="Genomic_DNA"/>
</dbReference>
<dbReference type="AlphaFoldDB" id="A0A8H3YJV6"/>
<evidence type="ECO:0000256" key="1">
    <source>
        <dbReference type="SAM" id="MobiDB-lite"/>
    </source>
</evidence>
<feature type="transmembrane region" description="Helical" evidence="2">
    <location>
        <begin position="178"/>
        <end position="199"/>
    </location>
</feature>
<evidence type="ECO:0000313" key="4">
    <source>
        <dbReference type="Proteomes" id="UP000620104"/>
    </source>
</evidence>
<evidence type="ECO:0008006" key="5">
    <source>
        <dbReference type="Google" id="ProtNLM"/>
    </source>
</evidence>
<dbReference type="PANTHER" id="PTHR38848">
    <property type="entry name" value="G-PROTEIN COUPLED RECEPTORS FAMILY 3 PROFILE DOMAIN-CONTAINING PROTEIN"/>
    <property type="match status" value="1"/>
</dbReference>
<keyword evidence="2" id="KW-0812">Transmembrane</keyword>
<evidence type="ECO:0000313" key="3">
    <source>
        <dbReference type="EMBL" id="GHJ89921.1"/>
    </source>
</evidence>
<feature type="transmembrane region" description="Helical" evidence="2">
    <location>
        <begin position="99"/>
        <end position="119"/>
    </location>
</feature>
<feature type="transmembrane region" description="Helical" evidence="2">
    <location>
        <begin position="20"/>
        <end position="43"/>
    </location>
</feature>
<protein>
    <recommendedName>
        <fullName evidence="5">Transmembrane protein</fullName>
    </recommendedName>
</protein>